<keyword evidence="2" id="KW-1185">Reference proteome</keyword>
<gene>
    <name evidence="1" type="ORF">THMIRHAS_06600</name>
</gene>
<name>A0A6F8PTC9_9GAMM</name>
<dbReference type="Proteomes" id="UP000501726">
    <property type="component" value="Chromosome"/>
</dbReference>
<accession>A0A6F8PTC9</accession>
<organism evidence="1 2">
    <name type="scientific">Thiosulfatimonas sediminis</name>
    <dbReference type="NCBI Taxonomy" id="2675054"/>
    <lineage>
        <taxon>Bacteria</taxon>
        <taxon>Pseudomonadati</taxon>
        <taxon>Pseudomonadota</taxon>
        <taxon>Gammaproteobacteria</taxon>
        <taxon>Thiotrichales</taxon>
        <taxon>Piscirickettsiaceae</taxon>
        <taxon>Thiosulfatimonas</taxon>
    </lineage>
</organism>
<evidence type="ECO:0000313" key="2">
    <source>
        <dbReference type="Proteomes" id="UP000501726"/>
    </source>
</evidence>
<reference evidence="2" key="1">
    <citation type="submission" date="2019-11" db="EMBL/GenBank/DDBJ databases">
        <title>Isolation and characterization of two novel species in the genus Thiomicrorhabdus.</title>
        <authorList>
            <person name="Mochizuki J."/>
            <person name="Kojima H."/>
            <person name="Fukui M."/>
        </authorList>
    </citation>
    <scope>NUCLEOTIDE SEQUENCE [LARGE SCALE GENOMIC DNA]</scope>
    <source>
        <strain evidence="2">aks77</strain>
    </source>
</reference>
<dbReference type="KEGG" id="tse:THMIRHAS_06600"/>
<dbReference type="AlphaFoldDB" id="A0A6F8PTC9"/>
<sequence>MSFTKLSKNVLGFIINELTLSQKIGTQFPYDWSNLLAMSEDFFVRNVFEKGLFRDMLQTVRYFGFERTDPVFQTLEDSLPKPTLRAYENIRIGMLNAKNRRTA</sequence>
<proteinExistence type="predicted"/>
<dbReference type="RefSeq" id="WP_173270875.1">
    <property type="nucleotide sequence ID" value="NZ_AP021889.1"/>
</dbReference>
<protein>
    <submittedName>
        <fullName evidence="1">Uncharacterized protein</fullName>
    </submittedName>
</protein>
<dbReference type="EMBL" id="AP021889">
    <property type="protein sequence ID" value="BBP45287.1"/>
    <property type="molecule type" value="Genomic_DNA"/>
</dbReference>
<evidence type="ECO:0000313" key="1">
    <source>
        <dbReference type="EMBL" id="BBP45287.1"/>
    </source>
</evidence>